<evidence type="ECO:0000313" key="8">
    <source>
        <dbReference type="EMBL" id="HDD53178.1"/>
    </source>
</evidence>
<reference evidence="8" key="1">
    <citation type="journal article" date="2020" name="mSystems">
        <title>Genome- and Community-Level Interaction Insights into Carbon Utilization and Element Cycling Functions of Hydrothermarchaeota in Hydrothermal Sediment.</title>
        <authorList>
            <person name="Zhou Z."/>
            <person name="Liu Y."/>
            <person name="Xu W."/>
            <person name="Pan J."/>
            <person name="Luo Z.H."/>
            <person name="Li M."/>
        </authorList>
    </citation>
    <scope>NUCLEOTIDE SEQUENCE [LARGE SCALE GENOMIC DNA]</scope>
    <source>
        <strain evidence="8">HyVt-115</strain>
    </source>
</reference>
<evidence type="ECO:0000259" key="7">
    <source>
        <dbReference type="Pfam" id="PF16321"/>
    </source>
</evidence>
<dbReference type="Gene3D" id="3.30.160.100">
    <property type="entry name" value="Ribosome hibernation promotion factor-like"/>
    <property type="match status" value="1"/>
</dbReference>
<dbReference type="AlphaFoldDB" id="A0A7C0YB75"/>
<dbReference type="HAMAP" id="MF_00839">
    <property type="entry name" value="HPF"/>
    <property type="match status" value="1"/>
</dbReference>
<proteinExistence type="inferred from homology"/>
<evidence type="ECO:0000256" key="5">
    <source>
        <dbReference type="HAMAP-Rule" id="MF_00839"/>
    </source>
</evidence>
<comment type="caution">
    <text evidence="8">The sequence shown here is derived from an EMBL/GenBank/DDBJ whole genome shotgun (WGS) entry which is preliminary data.</text>
</comment>
<dbReference type="InterPro" id="IPR034694">
    <property type="entry name" value="HPF_long/plastid"/>
</dbReference>
<name>A0A7C0YB75_9BACT</name>
<dbReference type="GO" id="GO:0043024">
    <property type="term" value="F:ribosomal small subunit binding"/>
    <property type="evidence" value="ECO:0007669"/>
    <property type="project" value="TreeGrafter"/>
</dbReference>
<comment type="subunit">
    <text evidence="5">Interacts with 100S ribosomes.</text>
</comment>
<feature type="region of interest" description="Disordered" evidence="6">
    <location>
        <begin position="87"/>
        <end position="114"/>
    </location>
</feature>
<dbReference type="EMBL" id="DQWS01000145">
    <property type="protein sequence ID" value="HDD53178.1"/>
    <property type="molecule type" value="Genomic_DNA"/>
</dbReference>
<evidence type="ECO:0000256" key="4">
    <source>
        <dbReference type="ARBA" id="ARBA00041148"/>
    </source>
</evidence>
<dbReference type="PANTHER" id="PTHR33231:SF1">
    <property type="entry name" value="30S RIBOSOMAL PROTEIN"/>
    <property type="match status" value="1"/>
</dbReference>
<feature type="compositionally biased region" description="Basic and acidic residues" evidence="6">
    <location>
        <begin position="87"/>
        <end position="100"/>
    </location>
</feature>
<dbReference type="FunFam" id="3.30.160.100:FF:000001">
    <property type="entry name" value="Ribosome hibernation promoting factor"/>
    <property type="match status" value="1"/>
</dbReference>
<dbReference type="CDD" id="cd00552">
    <property type="entry name" value="RaiA"/>
    <property type="match status" value="1"/>
</dbReference>
<comment type="similarity">
    <text evidence="5">Belongs to the HPF/YfiA ribosome-associated protein family. Long HPF subfamily.</text>
</comment>
<accession>A0A7C0YB75</accession>
<evidence type="ECO:0000256" key="2">
    <source>
        <dbReference type="ARBA" id="ARBA00038434"/>
    </source>
</evidence>
<dbReference type="GO" id="GO:0045900">
    <property type="term" value="P:negative regulation of translational elongation"/>
    <property type="evidence" value="ECO:0007669"/>
    <property type="project" value="TreeGrafter"/>
</dbReference>
<evidence type="ECO:0000256" key="6">
    <source>
        <dbReference type="SAM" id="MobiDB-lite"/>
    </source>
</evidence>
<evidence type="ECO:0000256" key="1">
    <source>
        <dbReference type="ARBA" id="ARBA00022845"/>
    </source>
</evidence>
<dbReference type="Gene3D" id="3.30.505.50">
    <property type="entry name" value="Sigma 54 modulation/S30EA ribosomal protein, C-terminal domain"/>
    <property type="match status" value="1"/>
</dbReference>
<dbReference type="Proteomes" id="UP000885690">
    <property type="component" value="Unassembled WGS sequence"/>
</dbReference>
<protein>
    <recommendedName>
        <fullName evidence="4 5">Ribosome hibernation promoting factor</fullName>
        <shortName evidence="5">HPF</shortName>
    </recommendedName>
</protein>
<dbReference type="NCBIfam" id="TIGR00741">
    <property type="entry name" value="yfiA"/>
    <property type="match status" value="1"/>
</dbReference>
<dbReference type="InterPro" id="IPR038416">
    <property type="entry name" value="Ribosom_S30AE_C_sf"/>
</dbReference>
<sequence length="173" mass="20358">MQVRITGRNIDLTEAMKNYVQRKIKRLEKYLEEPIDIQVVLNVEKFRQIAEVNISSKSGNFYGSEESHDIYASIDVVMDKLEEQVRRKKEKLQQRPREPFIEELTPSPEEGGEDSRVVEVKRFAMKPMSLEEAILQMDLSQDQFMVFMNADTNQVNVLYRRRDGRYGLIEPEL</sequence>
<dbReference type="GO" id="GO:0022627">
    <property type="term" value="C:cytosolic small ribosomal subunit"/>
    <property type="evidence" value="ECO:0007669"/>
    <property type="project" value="TreeGrafter"/>
</dbReference>
<feature type="domain" description="Sigma 54 modulation/S30EA ribosomal protein C-terminal" evidence="7">
    <location>
        <begin position="114"/>
        <end position="168"/>
    </location>
</feature>
<gene>
    <name evidence="8" type="primary">raiA</name>
    <name evidence="5" type="synonym">hpf</name>
    <name evidence="8" type="ORF">ENF32_03830</name>
</gene>
<dbReference type="InterPro" id="IPR032528">
    <property type="entry name" value="Ribosom_S30AE_C"/>
</dbReference>
<dbReference type="Pfam" id="PF02482">
    <property type="entry name" value="Ribosomal_S30AE"/>
    <property type="match status" value="1"/>
</dbReference>
<dbReference type="InterPro" id="IPR003489">
    <property type="entry name" value="RHF/RaiA"/>
</dbReference>
<comment type="subunit">
    <text evidence="3">Associates exclusively with 100S ribosomes, which are dimers of 70S ribosomes.</text>
</comment>
<keyword evidence="1 5" id="KW-0810">Translation regulation</keyword>
<evidence type="ECO:0000256" key="3">
    <source>
        <dbReference type="ARBA" id="ARBA00038695"/>
    </source>
</evidence>
<dbReference type="SUPFAM" id="SSF69754">
    <property type="entry name" value="Ribosome binding protein Y (YfiA homologue)"/>
    <property type="match status" value="1"/>
</dbReference>
<keyword evidence="5" id="KW-0963">Cytoplasm</keyword>
<dbReference type="Pfam" id="PF16321">
    <property type="entry name" value="Ribosom_S30AE_C"/>
    <property type="match status" value="1"/>
</dbReference>
<comment type="function">
    <text evidence="5">Required for dimerization of active 70S ribosomes into 100S ribosomes in stationary phase; 100S ribosomes are translationally inactive and sometimes present during exponential growth.</text>
</comment>
<dbReference type="InterPro" id="IPR050574">
    <property type="entry name" value="HPF/YfiA_ribosome-assoc"/>
</dbReference>
<comment type="subcellular location">
    <subcellularLocation>
        <location evidence="5">Cytoplasm</location>
    </subcellularLocation>
</comment>
<organism evidence="8">
    <name type="scientific">Thermosulfidibacter takaii</name>
    <dbReference type="NCBI Taxonomy" id="412593"/>
    <lineage>
        <taxon>Bacteria</taxon>
        <taxon>Pseudomonadati</taxon>
        <taxon>Thermosulfidibacterota</taxon>
        <taxon>Thermosulfidibacteria</taxon>
        <taxon>Thermosulfidibacterales</taxon>
        <taxon>Thermosulfidibacteraceae</taxon>
    </lineage>
</organism>
<dbReference type="PANTHER" id="PTHR33231">
    <property type="entry name" value="30S RIBOSOMAL PROTEIN"/>
    <property type="match status" value="1"/>
</dbReference>
<dbReference type="InterPro" id="IPR036567">
    <property type="entry name" value="RHF-like"/>
</dbReference>
<comment type="similarity">
    <text evidence="2">Belongs to the HPF/YfiA ribosome-associated protein family. Short HPF subfamily.</text>
</comment>